<sequence>MSGYSFWPMGEADRVDYERLVSRLLPDIGIGHSRPLHGIKAIDPDGSVCAAIRTTARRFDANVILFVEALAVSESRRGRNIGGGLLYLLDSAAPRECRWAAGSCKPVMRGYYRDHGFTVGDPGRPLLLPDFELASLDSVYSCWFARRLHT</sequence>
<proteinExistence type="predicted"/>
<gene>
    <name evidence="1" type="ORF">MCC10070_0851</name>
</gene>
<comment type="caution">
    <text evidence="1">The sequence shown here is derived from an EMBL/GenBank/DDBJ whole genome shotgun (WGS) entry which is preliminary data.</text>
</comment>
<evidence type="ECO:0000313" key="1">
    <source>
        <dbReference type="EMBL" id="TCE86481.1"/>
    </source>
</evidence>
<dbReference type="Proteomes" id="UP000291814">
    <property type="component" value="Unassembled WGS sequence"/>
</dbReference>
<evidence type="ECO:0000313" key="2">
    <source>
        <dbReference type="Proteomes" id="UP000291814"/>
    </source>
</evidence>
<dbReference type="SUPFAM" id="SSF55729">
    <property type="entry name" value="Acyl-CoA N-acyltransferases (Nat)"/>
    <property type="match status" value="1"/>
</dbReference>
<evidence type="ECO:0008006" key="3">
    <source>
        <dbReference type="Google" id="ProtNLM"/>
    </source>
</evidence>
<dbReference type="AlphaFoldDB" id="A0A4R0TS38"/>
<name>A0A4R0TS38_BIFLL</name>
<accession>A0A4R0TS38</accession>
<reference evidence="1 2" key="1">
    <citation type="journal article" date="2018" name="Sci. Rep.">
        <title>Genomic diversity and distribution of Bifidobacterium longum subsp. longum across the human lifespan.</title>
        <authorList>
            <person name="Odamaki T."/>
            <person name="Bottacini F."/>
            <person name="Kato K."/>
            <person name="Mitsuyama E."/>
            <person name="Yoshida K."/>
            <person name="Horigome A."/>
            <person name="Xiao J.Z."/>
            <person name="van Sinderen D."/>
        </authorList>
    </citation>
    <scope>NUCLEOTIDE SEQUENCE [LARGE SCALE GENOMIC DNA]</scope>
    <source>
        <strain evidence="1 2">MCC10070</strain>
    </source>
</reference>
<protein>
    <recommendedName>
        <fullName evidence="3">GNAT family N-acetyltransferase</fullName>
    </recommendedName>
</protein>
<dbReference type="InterPro" id="IPR016181">
    <property type="entry name" value="Acyl_CoA_acyltransferase"/>
</dbReference>
<organism evidence="1 2">
    <name type="scientific">Bifidobacterium longum subsp. longum</name>
    <dbReference type="NCBI Taxonomy" id="1679"/>
    <lineage>
        <taxon>Bacteria</taxon>
        <taxon>Bacillati</taxon>
        <taxon>Actinomycetota</taxon>
        <taxon>Actinomycetes</taxon>
        <taxon>Bifidobacteriales</taxon>
        <taxon>Bifidobacteriaceae</taxon>
        <taxon>Bifidobacterium</taxon>
    </lineage>
</organism>
<dbReference type="EMBL" id="SHRR01000013">
    <property type="protein sequence ID" value="TCE86481.1"/>
    <property type="molecule type" value="Genomic_DNA"/>
</dbReference>
<dbReference type="Gene3D" id="3.40.630.30">
    <property type="match status" value="1"/>
</dbReference>